<dbReference type="AlphaFoldDB" id="A0A3P1S6R7"/>
<feature type="compositionally biased region" description="Polar residues" evidence="1">
    <location>
        <begin position="143"/>
        <end position="154"/>
    </location>
</feature>
<sequence length="249" mass="25993">MIDIEKLQCYNNVTKRFLNVTRRQKMKTRTYTKMMAAAVLASSLLLGACGKKEESATSASSSKTVQASSSSKAASSSKVSASPKVSNSASSEGAVSQPGQAQAPASQQQSTVEAPQVQQTQPQQASGRQNTQNQATQPAQAPESNRQLQNKQAASNARYKGVLTMVDGDFSAAAGTWKDANGNTVTVSGNGQFTVQSADGKTDNYSIASYSYTLDDGKYNAQLSGQGNANLQITTGADGSVTSVVVTQP</sequence>
<dbReference type="RefSeq" id="WP_082730211.1">
    <property type="nucleotide sequence ID" value="NZ_RQZI01000003.1"/>
</dbReference>
<dbReference type="EMBL" id="RQZI01000003">
    <property type="protein sequence ID" value="RRC92884.1"/>
    <property type="molecule type" value="Genomic_DNA"/>
</dbReference>
<feature type="region of interest" description="Disordered" evidence="1">
    <location>
        <begin position="54"/>
        <end position="154"/>
    </location>
</feature>
<proteinExistence type="predicted"/>
<dbReference type="Pfam" id="PF19804">
    <property type="entry name" value="DUF6287"/>
    <property type="match status" value="1"/>
</dbReference>
<accession>A0A3P1S6R7</accession>
<evidence type="ECO:0000313" key="3">
    <source>
        <dbReference type="EMBL" id="RRC92884.1"/>
    </source>
</evidence>
<feature type="compositionally biased region" description="Low complexity" evidence="1">
    <location>
        <begin position="56"/>
        <end position="142"/>
    </location>
</feature>
<evidence type="ECO:0000256" key="1">
    <source>
        <dbReference type="SAM" id="MobiDB-lite"/>
    </source>
</evidence>
<name>A0A3P1S6R7_STRSA</name>
<organism evidence="3 4">
    <name type="scientific">Streptococcus sanguinis</name>
    <dbReference type="NCBI Taxonomy" id="1305"/>
    <lineage>
        <taxon>Bacteria</taxon>
        <taxon>Bacillati</taxon>
        <taxon>Bacillota</taxon>
        <taxon>Bacilli</taxon>
        <taxon>Lactobacillales</taxon>
        <taxon>Streptococcaceae</taxon>
        <taxon>Streptococcus</taxon>
    </lineage>
</organism>
<protein>
    <recommendedName>
        <fullName evidence="2">DUF6287 domain-containing protein</fullName>
    </recommendedName>
</protein>
<dbReference type="Proteomes" id="UP000277597">
    <property type="component" value="Unassembled WGS sequence"/>
</dbReference>
<feature type="domain" description="DUF6287" evidence="2">
    <location>
        <begin position="167"/>
        <end position="191"/>
    </location>
</feature>
<gene>
    <name evidence="3" type="ORF">EII39_03955</name>
</gene>
<reference evidence="3 4" key="1">
    <citation type="submission" date="2018-11" db="EMBL/GenBank/DDBJ databases">
        <title>Genomes From Bacteria Associated with the Canine Oral Cavity: a Test Case for Automated Genome-Based Taxonomic Assignment.</title>
        <authorList>
            <person name="Coil D.A."/>
            <person name="Jospin G."/>
            <person name="Darling A.E."/>
            <person name="Wallis C."/>
            <person name="Davis I.J."/>
            <person name="Harris S."/>
            <person name="Eisen J.A."/>
            <person name="Holcombe L.J."/>
            <person name="O'Flynn C."/>
        </authorList>
    </citation>
    <scope>NUCLEOTIDE SEQUENCE [LARGE SCALE GENOMIC DNA]</scope>
    <source>
        <strain evidence="3 4">OH953</strain>
    </source>
</reference>
<comment type="caution">
    <text evidence="3">The sequence shown here is derived from an EMBL/GenBank/DDBJ whole genome shotgun (WGS) entry which is preliminary data.</text>
</comment>
<evidence type="ECO:0000259" key="2">
    <source>
        <dbReference type="Pfam" id="PF19804"/>
    </source>
</evidence>
<dbReference type="InterPro" id="IPR046254">
    <property type="entry name" value="DUF6287"/>
</dbReference>
<evidence type="ECO:0000313" key="4">
    <source>
        <dbReference type="Proteomes" id="UP000277597"/>
    </source>
</evidence>